<gene>
    <name evidence="25" type="ORF">ANE_LOCUS11788</name>
</gene>
<accession>A0A565BJ36</accession>
<evidence type="ECO:0000256" key="21">
    <source>
        <dbReference type="ARBA" id="ARBA00023316"/>
    </source>
</evidence>
<sequence>MNIFRLAGDMTHLASVLVLLLKIHTIKSCAGVSLKTQELYAIVFATRYLDIFTSFVSVYNTFMKLVFLGSSFSIVWYMRYHKAVHRTYDREQDTFRHWFLVLPCVLLALLIHEKFTFLEVLWTFSLYLEAVAILPQLVLLQRTRNIDNLTGQYIFLLGGYRALYIVNWIYRYFTEPHFVHWIIALWIIVVDARVRGGRGIEKYVTFGQNFVVTWGQGHVSAIHSGKEVDLYMDQSSGAGFESKGTYGSGLFQMRIKVPGGNSAGVVTAFYLTSKGGSRDEVDFEFLGNNDGRPITLQTNVFVNGVGDREERFLLWFNPIKHYHTYGILWNRYQIVFYVDKIPIRVYKNEKGVSYPSKPMQVEASLWNGDDWATDGGRTKINWSNSPFIAHFQDFSGLFGCNINGRSNNVAACESSNYWWNTGKYQRLSGYEQKIYEHVRKKYMNSDYCTDRSRYPTLPRECY</sequence>
<dbReference type="GO" id="GO:0004553">
    <property type="term" value="F:hydrolase activity, hydrolyzing O-glycosyl compounds"/>
    <property type="evidence" value="ECO:0007669"/>
    <property type="project" value="InterPro"/>
</dbReference>
<dbReference type="GO" id="GO:0042546">
    <property type="term" value="P:cell wall biogenesis"/>
    <property type="evidence" value="ECO:0007669"/>
    <property type="project" value="InterPro"/>
</dbReference>
<dbReference type="InterPro" id="IPR044791">
    <property type="entry name" value="Beta-glucanase/XTH"/>
</dbReference>
<dbReference type="GO" id="GO:0005789">
    <property type="term" value="C:endoplasmic reticulum membrane"/>
    <property type="evidence" value="ECO:0007669"/>
    <property type="project" value="UniProtKB-SubCell"/>
</dbReference>
<dbReference type="AlphaFoldDB" id="A0A565BJ36"/>
<evidence type="ECO:0000256" key="3">
    <source>
        <dbReference type="ARBA" id="ARBA00004477"/>
    </source>
</evidence>
<feature type="transmembrane region" description="Helical" evidence="23">
    <location>
        <begin position="121"/>
        <end position="140"/>
    </location>
</feature>
<keyword evidence="26" id="KW-1185">Reference proteome</keyword>
<evidence type="ECO:0000256" key="5">
    <source>
        <dbReference type="ARBA" id="ARBA00022448"/>
    </source>
</evidence>
<dbReference type="PANTHER" id="PTHR31062">
    <property type="entry name" value="XYLOGLUCAN ENDOTRANSGLUCOSYLASE/HYDROLASE PROTEIN 8-RELATED"/>
    <property type="match status" value="1"/>
</dbReference>
<dbReference type="PROSITE" id="PS00952">
    <property type="entry name" value="ER_LUMEN_RECEPTOR_2"/>
    <property type="match status" value="1"/>
</dbReference>
<evidence type="ECO:0000256" key="8">
    <source>
        <dbReference type="ARBA" id="ARBA00022525"/>
    </source>
</evidence>
<feature type="transmembrane region" description="Helical" evidence="23">
    <location>
        <begin position="98"/>
        <end position="115"/>
    </location>
</feature>
<dbReference type="GO" id="GO:0010411">
    <property type="term" value="P:xyloglucan metabolic process"/>
    <property type="evidence" value="ECO:0007669"/>
    <property type="project" value="InterPro"/>
</dbReference>
<dbReference type="GO" id="GO:0016762">
    <property type="term" value="F:xyloglucan:xyloglucosyl transferase activity"/>
    <property type="evidence" value="ECO:0007669"/>
    <property type="project" value="UniProtKB-EC"/>
</dbReference>
<dbReference type="GO" id="GO:0046923">
    <property type="term" value="F:ER retention sequence binding"/>
    <property type="evidence" value="ECO:0007669"/>
    <property type="project" value="InterPro"/>
</dbReference>
<feature type="domain" description="GH16" evidence="24">
    <location>
        <begin position="170"/>
        <end position="391"/>
    </location>
</feature>
<evidence type="ECO:0000256" key="1">
    <source>
        <dbReference type="ARBA" id="ARBA00004191"/>
    </source>
</evidence>
<protein>
    <recommendedName>
        <fullName evidence="23">ER lumen protein-retaining receptor</fullName>
    </recommendedName>
</protein>
<evidence type="ECO:0000256" key="14">
    <source>
        <dbReference type="ARBA" id="ARBA00022892"/>
    </source>
</evidence>
<dbReference type="PRINTS" id="PR00660">
    <property type="entry name" value="ERLUMENR"/>
</dbReference>
<evidence type="ECO:0000313" key="25">
    <source>
        <dbReference type="EMBL" id="VVB01344.1"/>
    </source>
</evidence>
<dbReference type="EMBL" id="CABITT030000004">
    <property type="protein sequence ID" value="VVB01344.1"/>
    <property type="molecule type" value="Genomic_DNA"/>
</dbReference>
<evidence type="ECO:0000256" key="11">
    <source>
        <dbReference type="ARBA" id="ARBA00022729"/>
    </source>
</evidence>
<dbReference type="InterPro" id="IPR000133">
    <property type="entry name" value="ER_ret_rcpt"/>
</dbReference>
<feature type="transmembrane region" description="Helical" evidence="23">
    <location>
        <begin position="55"/>
        <end position="77"/>
    </location>
</feature>
<keyword evidence="10 23" id="KW-0812">Transmembrane</keyword>
<comment type="subcellular location">
    <subcellularLocation>
        <location evidence="3 23">Endoplasmic reticulum membrane</location>
        <topology evidence="3 23">Multi-pass membrane protein</topology>
    </subcellularLocation>
    <subcellularLocation>
        <location evidence="1">Secreted</location>
        <location evidence="1">Cell wall</location>
    </subcellularLocation>
    <subcellularLocation>
        <location evidence="2">Secreted</location>
        <location evidence="2">Extracellular space</location>
        <location evidence="2">Apoplast</location>
    </subcellularLocation>
</comment>
<dbReference type="Pfam" id="PF00722">
    <property type="entry name" value="Glyco_hydro_16"/>
    <property type="match status" value="1"/>
</dbReference>
<keyword evidence="20" id="KW-0326">Glycosidase</keyword>
<evidence type="ECO:0000256" key="7">
    <source>
        <dbReference type="ARBA" id="ARBA00022523"/>
    </source>
</evidence>
<dbReference type="GO" id="GO:0071555">
    <property type="term" value="P:cell wall organization"/>
    <property type="evidence" value="ECO:0007669"/>
    <property type="project" value="UniProtKB-KW"/>
</dbReference>
<evidence type="ECO:0000256" key="19">
    <source>
        <dbReference type="ARBA" id="ARBA00023170"/>
    </source>
</evidence>
<keyword evidence="6" id="KW-0134">Cell wall</keyword>
<proteinExistence type="inferred from homology"/>
<keyword evidence="9" id="KW-0808">Transferase</keyword>
<dbReference type="GO" id="GO:0015031">
    <property type="term" value="P:protein transport"/>
    <property type="evidence" value="ECO:0007669"/>
    <property type="project" value="UniProtKB-KW"/>
</dbReference>
<dbReference type="InterPro" id="IPR010713">
    <property type="entry name" value="XET_C"/>
</dbReference>
<dbReference type="GO" id="GO:0006621">
    <property type="term" value="P:protein retention in ER lumen"/>
    <property type="evidence" value="ECO:0007669"/>
    <property type="project" value="InterPro"/>
</dbReference>
<dbReference type="Gene3D" id="2.60.120.200">
    <property type="match status" value="1"/>
</dbReference>
<dbReference type="SUPFAM" id="SSF49899">
    <property type="entry name" value="Concanavalin A-like lectins/glucanases"/>
    <property type="match status" value="1"/>
</dbReference>
<dbReference type="InterPro" id="IPR013320">
    <property type="entry name" value="ConA-like_dom_sf"/>
</dbReference>
<dbReference type="PROSITE" id="PS51762">
    <property type="entry name" value="GH16_2"/>
    <property type="match status" value="1"/>
</dbReference>
<keyword evidence="13 23" id="KW-0256">Endoplasmic reticulum</keyword>
<dbReference type="FunFam" id="2.60.120.200:FF:000025">
    <property type="entry name" value="Xyloglucan endotransglucosylase/hydrolase"/>
    <property type="match status" value="1"/>
</dbReference>
<keyword evidence="11" id="KW-0732">Signal</keyword>
<evidence type="ECO:0000256" key="17">
    <source>
        <dbReference type="ARBA" id="ARBA00023136"/>
    </source>
</evidence>
<evidence type="ECO:0000256" key="18">
    <source>
        <dbReference type="ARBA" id="ARBA00023157"/>
    </source>
</evidence>
<evidence type="ECO:0000256" key="22">
    <source>
        <dbReference type="ARBA" id="ARBA00034022"/>
    </source>
</evidence>
<keyword evidence="21" id="KW-0961">Cell wall biogenesis/degradation</keyword>
<evidence type="ECO:0000256" key="9">
    <source>
        <dbReference type="ARBA" id="ARBA00022679"/>
    </source>
</evidence>
<keyword evidence="17 23" id="KW-0472">Membrane</keyword>
<dbReference type="Proteomes" id="UP000489600">
    <property type="component" value="Unassembled WGS sequence"/>
</dbReference>
<comment type="similarity">
    <text evidence="4 23">Belongs to the ERD2 family.</text>
</comment>
<reference evidence="25" key="1">
    <citation type="submission" date="2019-07" db="EMBL/GenBank/DDBJ databases">
        <authorList>
            <person name="Dittberner H."/>
        </authorList>
    </citation>
    <scope>NUCLEOTIDE SEQUENCE [LARGE SCALE GENOMIC DNA]</scope>
</reference>
<keyword evidence="5 23" id="KW-0813">Transport</keyword>
<dbReference type="CDD" id="cd02176">
    <property type="entry name" value="GH16_XET"/>
    <property type="match status" value="1"/>
</dbReference>
<evidence type="ECO:0000256" key="15">
    <source>
        <dbReference type="ARBA" id="ARBA00022927"/>
    </source>
</evidence>
<dbReference type="GO" id="GO:0016192">
    <property type="term" value="P:vesicle-mediated transport"/>
    <property type="evidence" value="ECO:0007669"/>
    <property type="project" value="UniProtKB-KW"/>
</dbReference>
<name>A0A565BJ36_9BRAS</name>
<keyword evidence="7" id="KW-0052">Apoplast</keyword>
<evidence type="ECO:0000256" key="6">
    <source>
        <dbReference type="ARBA" id="ARBA00022512"/>
    </source>
</evidence>
<dbReference type="Pfam" id="PF00810">
    <property type="entry name" value="ER_lumen_recept"/>
    <property type="match status" value="1"/>
</dbReference>
<organism evidence="25 26">
    <name type="scientific">Arabis nemorensis</name>
    <dbReference type="NCBI Taxonomy" id="586526"/>
    <lineage>
        <taxon>Eukaryota</taxon>
        <taxon>Viridiplantae</taxon>
        <taxon>Streptophyta</taxon>
        <taxon>Embryophyta</taxon>
        <taxon>Tracheophyta</taxon>
        <taxon>Spermatophyta</taxon>
        <taxon>Magnoliopsida</taxon>
        <taxon>eudicotyledons</taxon>
        <taxon>Gunneridae</taxon>
        <taxon>Pentapetalae</taxon>
        <taxon>rosids</taxon>
        <taxon>malvids</taxon>
        <taxon>Brassicales</taxon>
        <taxon>Brassicaceae</taxon>
        <taxon>Arabideae</taxon>
        <taxon>Arabis</taxon>
    </lineage>
</organism>
<comment type="catalytic activity">
    <reaction evidence="22">
        <text>breaks a beta-(1-&gt;4) bond in the backbone of a xyloglucan and transfers the xyloglucanyl segment on to O-4 of the non-reducing terminal glucose residue of an acceptor, which can be a xyloglucan or an oligosaccharide of xyloglucan.</text>
        <dbReference type="EC" id="2.4.1.207"/>
    </reaction>
</comment>
<evidence type="ECO:0000256" key="12">
    <source>
        <dbReference type="ARBA" id="ARBA00022801"/>
    </source>
</evidence>
<keyword evidence="14" id="KW-0931">ER-Golgi transport</keyword>
<feature type="transmembrane region" description="Helical" evidence="23">
    <location>
        <begin position="152"/>
        <end position="172"/>
    </location>
</feature>
<evidence type="ECO:0000259" key="24">
    <source>
        <dbReference type="PROSITE" id="PS51762"/>
    </source>
</evidence>
<keyword evidence="15 23" id="KW-0653">Protein transport</keyword>
<evidence type="ECO:0000256" key="10">
    <source>
        <dbReference type="ARBA" id="ARBA00022692"/>
    </source>
</evidence>
<comment type="caution">
    <text evidence="23">Lacks conserved residue(s) required for the propagation of feature annotation.</text>
</comment>
<evidence type="ECO:0000256" key="13">
    <source>
        <dbReference type="ARBA" id="ARBA00022824"/>
    </source>
</evidence>
<dbReference type="Pfam" id="PF06955">
    <property type="entry name" value="XET_C"/>
    <property type="match status" value="1"/>
</dbReference>
<evidence type="ECO:0000256" key="16">
    <source>
        <dbReference type="ARBA" id="ARBA00022989"/>
    </source>
</evidence>
<keyword evidence="18" id="KW-1015">Disulfide bond</keyword>
<dbReference type="PROSITE" id="PS00951">
    <property type="entry name" value="ER_LUMEN_RECEPTOR_1"/>
    <property type="match status" value="1"/>
</dbReference>
<dbReference type="OrthoDB" id="4781at2759"/>
<evidence type="ECO:0000313" key="26">
    <source>
        <dbReference type="Proteomes" id="UP000489600"/>
    </source>
</evidence>
<dbReference type="InterPro" id="IPR000757">
    <property type="entry name" value="Beta-glucanase-like"/>
</dbReference>
<keyword evidence="12" id="KW-0378">Hydrolase</keyword>
<evidence type="ECO:0000256" key="23">
    <source>
        <dbReference type="RuleBase" id="RU000634"/>
    </source>
</evidence>
<comment type="caution">
    <text evidence="25">The sequence shown here is derived from an EMBL/GenBank/DDBJ whole genome shotgun (WGS) entry which is preliminary data.</text>
</comment>
<dbReference type="InterPro" id="IPR016455">
    <property type="entry name" value="XTH"/>
</dbReference>
<keyword evidence="8" id="KW-0964">Secreted</keyword>
<evidence type="ECO:0000256" key="2">
    <source>
        <dbReference type="ARBA" id="ARBA00004271"/>
    </source>
</evidence>
<evidence type="ECO:0000256" key="4">
    <source>
        <dbReference type="ARBA" id="ARBA00010120"/>
    </source>
</evidence>
<dbReference type="GO" id="GO:0048046">
    <property type="term" value="C:apoplast"/>
    <property type="evidence" value="ECO:0007669"/>
    <property type="project" value="UniProtKB-SubCell"/>
</dbReference>
<keyword evidence="19 23" id="KW-0675">Receptor</keyword>
<evidence type="ECO:0000256" key="20">
    <source>
        <dbReference type="ARBA" id="ARBA00023295"/>
    </source>
</evidence>
<keyword evidence="16 23" id="KW-1133">Transmembrane helix</keyword>